<protein>
    <submittedName>
        <fullName evidence="1">Uncharacterized protein</fullName>
    </submittedName>
</protein>
<keyword evidence="2" id="KW-1185">Reference proteome</keyword>
<organism evidence="1 2">
    <name type="scientific">Austropuccinia psidii MF-1</name>
    <dbReference type="NCBI Taxonomy" id="1389203"/>
    <lineage>
        <taxon>Eukaryota</taxon>
        <taxon>Fungi</taxon>
        <taxon>Dikarya</taxon>
        <taxon>Basidiomycota</taxon>
        <taxon>Pucciniomycotina</taxon>
        <taxon>Pucciniomycetes</taxon>
        <taxon>Pucciniales</taxon>
        <taxon>Sphaerophragmiaceae</taxon>
        <taxon>Austropuccinia</taxon>
    </lineage>
</organism>
<dbReference type="OrthoDB" id="3162621at2759"/>
<evidence type="ECO:0000313" key="2">
    <source>
        <dbReference type="Proteomes" id="UP000765509"/>
    </source>
</evidence>
<name>A0A9Q3CV43_9BASI</name>
<accession>A0A9Q3CV43</accession>
<dbReference type="EMBL" id="AVOT02010414">
    <property type="protein sequence ID" value="MBW0490110.1"/>
    <property type="molecule type" value="Genomic_DNA"/>
</dbReference>
<reference evidence="1" key="1">
    <citation type="submission" date="2021-03" db="EMBL/GenBank/DDBJ databases">
        <title>Draft genome sequence of rust myrtle Austropuccinia psidii MF-1, a brazilian biotype.</title>
        <authorList>
            <person name="Quecine M.C."/>
            <person name="Pachon D.M.R."/>
            <person name="Bonatelli M.L."/>
            <person name="Correr F.H."/>
            <person name="Franceschini L.M."/>
            <person name="Leite T.F."/>
            <person name="Margarido G.R.A."/>
            <person name="Almeida C.A."/>
            <person name="Ferrarezi J.A."/>
            <person name="Labate C.A."/>
        </authorList>
    </citation>
    <scope>NUCLEOTIDE SEQUENCE</scope>
    <source>
        <strain evidence="1">MF-1</strain>
    </source>
</reference>
<dbReference type="Proteomes" id="UP000765509">
    <property type="component" value="Unassembled WGS sequence"/>
</dbReference>
<proteinExistence type="predicted"/>
<dbReference type="AlphaFoldDB" id="A0A9Q3CV43"/>
<comment type="caution">
    <text evidence="1">The sequence shown here is derived from an EMBL/GenBank/DDBJ whole genome shotgun (WGS) entry which is preliminary data.</text>
</comment>
<sequence length="126" mass="13795">MFDSISLVSYNVLAPKPYVAPTSNLTNPLGLKRGAGEYLASFLSKLKQCATQLGIEGGRADNKILTNQHKNLEDLMDTVIHLMIAYKMVCAHTKVNVNGIKGKLTISKKNEAIEDILICHKNLGIN</sequence>
<gene>
    <name evidence="1" type="ORF">O181_029825</name>
</gene>
<evidence type="ECO:0000313" key="1">
    <source>
        <dbReference type="EMBL" id="MBW0490110.1"/>
    </source>
</evidence>